<gene>
    <name evidence="2" type="ORF">OCV66_09630</name>
</gene>
<dbReference type="RefSeq" id="WP_147574202.1">
    <property type="nucleotide sequence ID" value="NZ_JAOQJE010000007.1"/>
</dbReference>
<sequence>MDPSVIISNSQVDGSSRELDKKETLLIVTDSECKSAFKYDFPVCGIVNYIFGLSSNTIQSVYEGLRVLKQDWDQLEILDISNRIMKIAGAFDEKWMQQIFLALPMIPIVQLRNSELNRIRSNEEENEQQRKMQVPGTEKDRGWLRLKRFITKTKNEQRSYARSEMENSDFIVRIMFGQKKCLADAGYTTDDQIRFIYGDCYRSHGIREKKWPQADQMHCLDGINNCQDASRCMVVHRKAEMERYVNSIFTLMNEIDKIRIELPSVFDRYLKKEDFAEIAWIREALQDCQPDIVHSLDNNDEWYGEEQAERKKLNKLSKARPQTWICKTISGLVAAETFALGHQRSIPKKCRLCGKYFIPYSRRNVFCHSRNPEFGNQPCNKIGPQLNWSKKLESSSVEKAYSKNRHSYQTWVNKRHLELDGYLESQKRLLRAQEYRIREKEIKEIKKELEQRLEEWQAYCKNVRDQVIQNKLREEDALDKIKAPSIKSRSEKYQAWKNDMREKDGLI</sequence>
<organism evidence="2 3">
    <name type="scientific">Agathobaculum ammoniilyticum</name>
    <dbReference type="NCBI Taxonomy" id="2981778"/>
    <lineage>
        <taxon>Bacteria</taxon>
        <taxon>Bacillati</taxon>
        <taxon>Bacillota</taxon>
        <taxon>Clostridia</taxon>
        <taxon>Eubacteriales</taxon>
        <taxon>Butyricicoccaceae</taxon>
        <taxon>Agathobaculum</taxon>
    </lineage>
</organism>
<dbReference type="Proteomes" id="UP001652397">
    <property type="component" value="Unassembled WGS sequence"/>
</dbReference>
<proteinExistence type="predicted"/>
<accession>A0ABT2U404</accession>
<feature type="coiled-coil region" evidence="1">
    <location>
        <begin position="432"/>
        <end position="466"/>
    </location>
</feature>
<protein>
    <submittedName>
        <fullName evidence="2">DUF6076 domain-containing protein</fullName>
    </submittedName>
</protein>
<dbReference type="Pfam" id="PF19553">
    <property type="entry name" value="DUF6076"/>
    <property type="match status" value="1"/>
</dbReference>
<evidence type="ECO:0000256" key="1">
    <source>
        <dbReference type="SAM" id="Coils"/>
    </source>
</evidence>
<name>A0ABT2U404_9FIRM</name>
<evidence type="ECO:0000313" key="3">
    <source>
        <dbReference type="Proteomes" id="UP001652397"/>
    </source>
</evidence>
<keyword evidence="1" id="KW-0175">Coiled coil</keyword>
<reference evidence="2 3" key="1">
    <citation type="journal article" date="2021" name="ISME Commun">
        <title>Automated analysis of genomic sequences facilitates high-throughput and comprehensive description of bacteria.</title>
        <authorList>
            <person name="Hitch T.C.A."/>
        </authorList>
    </citation>
    <scope>NUCLEOTIDE SEQUENCE [LARGE SCALE GENOMIC DNA]</scope>
    <source>
        <strain evidence="2 3">Sanger_34</strain>
    </source>
</reference>
<evidence type="ECO:0000313" key="2">
    <source>
        <dbReference type="EMBL" id="MCU6789344.1"/>
    </source>
</evidence>
<keyword evidence="3" id="KW-1185">Reference proteome</keyword>
<dbReference type="EMBL" id="JAOQJE010000007">
    <property type="protein sequence ID" value="MCU6789344.1"/>
    <property type="molecule type" value="Genomic_DNA"/>
</dbReference>
<dbReference type="InterPro" id="IPR045722">
    <property type="entry name" value="DUF6076"/>
</dbReference>
<comment type="caution">
    <text evidence="2">The sequence shown here is derived from an EMBL/GenBank/DDBJ whole genome shotgun (WGS) entry which is preliminary data.</text>
</comment>